<proteinExistence type="predicted"/>
<dbReference type="WBParaSite" id="RSKR_0001068000.1">
    <property type="protein sequence ID" value="RSKR_0001068000.1"/>
    <property type="gene ID" value="RSKR_0001068000"/>
</dbReference>
<name>A0AC35UEK1_9BILA</name>
<sequence>MKFNLFCILFFFKVNAFQDCLIDENNTSPIFLLLNKCESIAFLDFTYHNLIFVNYDFQQDSCSFERQLAVYSPELIISLTTIKKYRTNPSFFHPDCVPYNATYLRDNVWIIPPTEIGERLKSSYVRELYSSICSMDRLVLNMIGNVDTRYVRHFYRQSIHERDGFDFLVKKNNVLKFECTQKNITRIVRTKQIGDICYEKIPVIVDSKTMFSTNGIDLLHESKIVECPTTTNLPTQQDHNITKTSMDFMQMHPAKRTSQCKDSFGFIHIDIFILGVAIIVFMILIGIIVVFWLKVRKMNELIAAEQTFHYHNAKE</sequence>
<evidence type="ECO:0000313" key="2">
    <source>
        <dbReference type="WBParaSite" id="RSKR_0001068000.1"/>
    </source>
</evidence>
<organism evidence="1 2">
    <name type="scientific">Rhabditophanes sp. KR3021</name>
    <dbReference type="NCBI Taxonomy" id="114890"/>
    <lineage>
        <taxon>Eukaryota</taxon>
        <taxon>Metazoa</taxon>
        <taxon>Ecdysozoa</taxon>
        <taxon>Nematoda</taxon>
        <taxon>Chromadorea</taxon>
        <taxon>Rhabditida</taxon>
        <taxon>Tylenchina</taxon>
        <taxon>Panagrolaimomorpha</taxon>
        <taxon>Strongyloidoidea</taxon>
        <taxon>Alloionematidae</taxon>
        <taxon>Rhabditophanes</taxon>
    </lineage>
</organism>
<protein>
    <submittedName>
        <fullName evidence="2">Recep_L_domain domain-containing protein</fullName>
    </submittedName>
</protein>
<evidence type="ECO:0000313" key="1">
    <source>
        <dbReference type="Proteomes" id="UP000095286"/>
    </source>
</evidence>
<accession>A0AC35UEK1</accession>
<reference evidence="2" key="1">
    <citation type="submission" date="2016-11" db="UniProtKB">
        <authorList>
            <consortium name="WormBaseParasite"/>
        </authorList>
    </citation>
    <scope>IDENTIFICATION</scope>
    <source>
        <strain evidence="2">KR3021</strain>
    </source>
</reference>
<dbReference type="Proteomes" id="UP000095286">
    <property type="component" value="Unplaced"/>
</dbReference>